<name>A0ABN9DRZ2_9NEOB</name>
<comment type="caution">
    <text evidence="1">The sequence shown here is derived from an EMBL/GenBank/DDBJ whole genome shotgun (WGS) entry which is preliminary data.</text>
</comment>
<dbReference type="PROSITE" id="PS51257">
    <property type="entry name" value="PROKAR_LIPOPROTEIN"/>
    <property type="match status" value="1"/>
</dbReference>
<evidence type="ECO:0000313" key="2">
    <source>
        <dbReference type="Proteomes" id="UP001162483"/>
    </source>
</evidence>
<keyword evidence="2" id="KW-1185">Reference proteome</keyword>
<evidence type="ECO:0000313" key="1">
    <source>
        <dbReference type="EMBL" id="CAI9575304.1"/>
    </source>
</evidence>
<protein>
    <submittedName>
        <fullName evidence="1">Uncharacterized protein</fullName>
    </submittedName>
</protein>
<organism evidence="1 2">
    <name type="scientific">Staurois parvus</name>
    <dbReference type="NCBI Taxonomy" id="386267"/>
    <lineage>
        <taxon>Eukaryota</taxon>
        <taxon>Metazoa</taxon>
        <taxon>Chordata</taxon>
        <taxon>Craniata</taxon>
        <taxon>Vertebrata</taxon>
        <taxon>Euteleostomi</taxon>
        <taxon>Amphibia</taxon>
        <taxon>Batrachia</taxon>
        <taxon>Anura</taxon>
        <taxon>Neobatrachia</taxon>
        <taxon>Ranoidea</taxon>
        <taxon>Ranidae</taxon>
        <taxon>Staurois</taxon>
    </lineage>
</organism>
<gene>
    <name evidence="1" type="ORF">SPARVUS_LOCUS8166281</name>
</gene>
<reference evidence="1" key="1">
    <citation type="submission" date="2023-05" db="EMBL/GenBank/DDBJ databases">
        <authorList>
            <person name="Stuckert A."/>
        </authorList>
    </citation>
    <scope>NUCLEOTIDE SEQUENCE</scope>
</reference>
<sequence>MANKEARHGLRPRPDHPGLVCNSPLVVFSACSGRETMPSRLGPELPSI</sequence>
<dbReference type="EMBL" id="CATNWA010014734">
    <property type="protein sequence ID" value="CAI9575304.1"/>
    <property type="molecule type" value="Genomic_DNA"/>
</dbReference>
<dbReference type="Proteomes" id="UP001162483">
    <property type="component" value="Unassembled WGS sequence"/>
</dbReference>
<proteinExistence type="predicted"/>
<accession>A0ABN9DRZ2</accession>